<dbReference type="InterPro" id="IPR050904">
    <property type="entry name" value="Adhesion/Biosynth-related"/>
</dbReference>
<dbReference type="PANTHER" id="PTHR10900">
    <property type="entry name" value="PERIOSTIN-RELATED"/>
    <property type="match status" value="1"/>
</dbReference>
<dbReference type="SMART" id="SM00554">
    <property type="entry name" value="FAS1"/>
    <property type="match status" value="2"/>
</dbReference>
<accession>A0ABW4VU26</accession>
<reference evidence="3" key="1">
    <citation type="journal article" date="2019" name="Int. J. Syst. Evol. Microbiol.">
        <title>The Global Catalogue of Microorganisms (GCM) 10K type strain sequencing project: providing services to taxonomists for standard genome sequencing and annotation.</title>
        <authorList>
            <consortium name="The Broad Institute Genomics Platform"/>
            <consortium name="The Broad Institute Genome Sequencing Center for Infectious Disease"/>
            <person name="Wu L."/>
            <person name="Ma J."/>
        </authorList>
    </citation>
    <scope>NUCLEOTIDE SEQUENCE [LARGE SCALE GENOMIC DNA]</scope>
    <source>
        <strain evidence="3">CGMCC 1.15180</strain>
    </source>
</reference>
<keyword evidence="3" id="KW-1185">Reference proteome</keyword>
<sequence length="539" mass="61348">MKNIRDDIFKNLCLFLMIGLGLWAPSCQDPYADSTFTAFEELPMATMLRQDPQNFSLWVELMEHADLFNTYNLNTTYTFFVPNNDGVKRYLQNNGLQKVTDIAKDDAQYLIKYHTIHKVRFDQSQFESGTINDVNATDDNLSIEFREGGLNAIYVNGTARIVQLDVNATNGVVHVLEDVLVPVRETILDRLTEDRFSIFHEAVRLTGYSGDLNTVYFDATDASGNPIEVRYRFTLFAVSNEVFALEGIQNIDDLKSALGVESDDFNSMDNPLHKYVAYHILDQVRSYTDLARFPEGESTMNINTKASNELLNLSDIGGSLVVNYNREEEKGVNFTQSNVNCKNGVIHEMDNWMPLFTPPRVTVIWEFTDYPDLAAICTQFQNPSLGSTYTKVINQGELSSYTWRTVPEYKGNAVSYRNNRGADGIWYRDALNHDHLRLELGPSGWIEMETPVLIKGSYRVVLVYISPRTSTNTGILQCSIDGRRLGSQFVNSNSREDRRLERQLSSSFSFDETTSHTFRIVAIDGRLLTLDYVMFEPVD</sequence>
<dbReference type="RefSeq" id="WP_376888260.1">
    <property type="nucleotide sequence ID" value="NZ_JBHUHR010000045.1"/>
</dbReference>
<evidence type="ECO:0000313" key="3">
    <source>
        <dbReference type="Proteomes" id="UP001597361"/>
    </source>
</evidence>
<dbReference type="EMBL" id="JBHUHR010000045">
    <property type="protein sequence ID" value="MFD2036837.1"/>
    <property type="molecule type" value="Genomic_DNA"/>
</dbReference>
<dbReference type="PROSITE" id="PS50213">
    <property type="entry name" value="FAS1"/>
    <property type="match status" value="2"/>
</dbReference>
<evidence type="ECO:0000313" key="2">
    <source>
        <dbReference type="EMBL" id="MFD2036837.1"/>
    </source>
</evidence>
<dbReference type="PANTHER" id="PTHR10900:SF77">
    <property type="entry name" value="FI19380P1"/>
    <property type="match status" value="1"/>
</dbReference>
<organism evidence="2 3">
    <name type="scientific">Belliella marina</name>
    <dbReference type="NCBI Taxonomy" id="1644146"/>
    <lineage>
        <taxon>Bacteria</taxon>
        <taxon>Pseudomonadati</taxon>
        <taxon>Bacteroidota</taxon>
        <taxon>Cytophagia</taxon>
        <taxon>Cytophagales</taxon>
        <taxon>Cyclobacteriaceae</taxon>
        <taxon>Belliella</taxon>
    </lineage>
</organism>
<proteinExistence type="predicted"/>
<dbReference type="Pfam" id="PF02469">
    <property type="entry name" value="Fasciclin"/>
    <property type="match status" value="2"/>
</dbReference>
<dbReference type="Gene3D" id="2.30.180.10">
    <property type="entry name" value="FAS1 domain"/>
    <property type="match status" value="2"/>
</dbReference>
<dbReference type="Proteomes" id="UP001597361">
    <property type="component" value="Unassembled WGS sequence"/>
</dbReference>
<comment type="caution">
    <text evidence="2">The sequence shown here is derived from an EMBL/GenBank/DDBJ whole genome shotgun (WGS) entry which is preliminary data.</text>
</comment>
<feature type="domain" description="FAS1" evidence="1">
    <location>
        <begin position="183"/>
        <end position="353"/>
    </location>
</feature>
<dbReference type="InterPro" id="IPR036378">
    <property type="entry name" value="FAS1_dom_sf"/>
</dbReference>
<dbReference type="InterPro" id="IPR000782">
    <property type="entry name" value="FAS1_domain"/>
</dbReference>
<gene>
    <name evidence="2" type="ORF">ACFSKL_18675</name>
</gene>
<evidence type="ECO:0000259" key="1">
    <source>
        <dbReference type="PROSITE" id="PS50213"/>
    </source>
</evidence>
<protein>
    <submittedName>
        <fullName evidence="2">Fasciclin domain-containing protein</fullName>
    </submittedName>
</protein>
<feature type="domain" description="FAS1" evidence="1">
    <location>
        <begin position="42"/>
        <end position="180"/>
    </location>
</feature>
<dbReference type="SUPFAM" id="SSF82153">
    <property type="entry name" value="FAS1 domain"/>
    <property type="match status" value="2"/>
</dbReference>
<name>A0ABW4VU26_9BACT</name>